<dbReference type="GO" id="GO:0004497">
    <property type="term" value="F:monooxygenase activity"/>
    <property type="evidence" value="ECO:0007669"/>
    <property type="project" value="UniProtKB-KW"/>
</dbReference>
<dbReference type="CDD" id="cd00302">
    <property type="entry name" value="cytochrome_P450"/>
    <property type="match status" value="1"/>
</dbReference>
<keyword evidence="4" id="KW-0560">Oxidoreductase</keyword>
<proteinExistence type="inferred from homology"/>
<dbReference type="InterPro" id="IPR036396">
    <property type="entry name" value="Cyt_P450_sf"/>
</dbReference>
<gene>
    <name evidence="9" type="ORF">ECRASSUSDP1_LOCUS7016</name>
</gene>
<dbReference type="GO" id="GO:0005506">
    <property type="term" value="F:iron ion binding"/>
    <property type="evidence" value="ECO:0007669"/>
    <property type="project" value="InterPro"/>
</dbReference>
<dbReference type="InterPro" id="IPR050196">
    <property type="entry name" value="Cytochrome_P450_Monoox"/>
</dbReference>
<feature type="transmembrane region" description="Helical" evidence="8">
    <location>
        <begin position="6"/>
        <end position="31"/>
    </location>
</feature>
<dbReference type="AlphaFoldDB" id="A0AAD1UED5"/>
<keyword evidence="6" id="KW-0503">Monooxygenase</keyword>
<evidence type="ECO:0000256" key="6">
    <source>
        <dbReference type="ARBA" id="ARBA00023033"/>
    </source>
</evidence>
<feature type="binding site" description="axial binding residue" evidence="7">
    <location>
        <position position="467"/>
    </location>
    <ligand>
        <name>heme</name>
        <dbReference type="ChEBI" id="CHEBI:30413"/>
    </ligand>
    <ligandPart>
        <name>Fe</name>
        <dbReference type="ChEBI" id="CHEBI:18248"/>
    </ligandPart>
</feature>
<dbReference type="InterPro" id="IPR002403">
    <property type="entry name" value="Cyt_P450_E_grp-IV"/>
</dbReference>
<comment type="similarity">
    <text evidence="1">Belongs to the cytochrome P450 family.</text>
</comment>
<comment type="caution">
    <text evidence="9">The sequence shown here is derived from an EMBL/GenBank/DDBJ whole genome shotgun (WGS) entry which is preliminary data.</text>
</comment>
<dbReference type="InterPro" id="IPR001128">
    <property type="entry name" value="Cyt_P450"/>
</dbReference>
<dbReference type="PRINTS" id="PR00385">
    <property type="entry name" value="P450"/>
</dbReference>
<evidence type="ECO:0000256" key="5">
    <source>
        <dbReference type="ARBA" id="ARBA00023004"/>
    </source>
</evidence>
<reference evidence="9" key="1">
    <citation type="submission" date="2023-07" db="EMBL/GenBank/DDBJ databases">
        <authorList>
            <consortium name="AG Swart"/>
            <person name="Singh M."/>
            <person name="Singh A."/>
            <person name="Seah K."/>
            <person name="Emmerich C."/>
        </authorList>
    </citation>
    <scope>NUCLEOTIDE SEQUENCE</scope>
    <source>
        <strain evidence="9">DP1</strain>
    </source>
</reference>
<dbReference type="GO" id="GO:0020037">
    <property type="term" value="F:heme binding"/>
    <property type="evidence" value="ECO:0007669"/>
    <property type="project" value="InterPro"/>
</dbReference>
<evidence type="ECO:0000256" key="4">
    <source>
        <dbReference type="ARBA" id="ARBA00023002"/>
    </source>
</evidence>
<keyword evidence="10" id="KW-1185">Reference proteome</keyword>
<dbReference type="PANTHER" id="PTHR24291:SF50">
    <property type="entry name" value="BIFUNCTIONAL ALBAFLAVENONE MONOOXYGENASE_TERPENE SYNTHASE"/>
    <property type="match status" value="1"/>
</dbReference>
<dbReference type="Pfam" id="PF00067">
    <property type="entry name" value="p450"/>
    <property type="match status" value="1"/>
</dbReference>
<dbReference type="PRINTS" id="PR00465">
    <property type="entry name" value="EP450IV"/>
</dbReference>
<evidence type="ECO:0000256" key="2">
    <source>
        <dbReference type="ARBA" id="ARBA00022617"/>
    </source>
</evidence>
<keyword evidence="3 7" id="KW-0479">Metal-binding</keyword>
<sequence>MDIFSIIILILKWITLTAVSFCMYLVWIFVVNPWNQQRKYRKYKNVYVPERLNAPSGDLIEMEEKVANGKFRFQYLTDFDPTKYDIRLGHLGPHTHFQLISHRAHEEVNKLIPAVVDRHTAKFGVQFGPLIKDTLGLKRSTKMFKNKRQVFLKILGFNYSSKYISTMINVVKEKIATWQEGQEVNALLEMGNVALRIIVQITFGKDADSKMPKLSYINPDGSKSLMNFYEFFPKLMADLLKAEFYPLNVVFPFLFLNGWLYPNNINKKNMLELRSKMSSFMDTIEDKDSVYKQLVDNHKFKKEDIFDDIIGLVHAAHQTSHHTVCTVLFNIKKHPQWLEKIQKELEDAGLTTGCDIEAKLTRDVIHESANLACVVKEALRFDPAGNLSLAYKAYKDTKICGVPIPKGSKLMVSVSSTHYNKEQFPDPYKFKPERFDPQSDCFYIGGSKGKARHPLSYIPFSFSERKCPGMIFALMEVKTIICYFLQRVEYSIDPNLLKDDKVRYGIFTNFQLGLKIEKIK</sequence>
<dbReference type="Proteomes" id="UP001295684">
    <property type="component" value="Unassembled WGS sequence"/>
</dbReference>
<evidence type="ECO:0000256" key="1">
    <source>
        <dbReference type="ARBA" id="ARBA00010617"/>
    </source>
</evidence>
<evidence type="ECO:0000256" key="7">
    <source>
        <dbReference type="PIRSR" id="PIRSR602403-1"/>
    </source>
</evidence>
<evidence type="ECO:0000313" key="10">
    <source>
        <dbReference type="Proteomes" id="UP001295684"/>
    </source>
</evidence>
<dbReference type="EMBL" id="CAMPGE010006821">
    <property type="protein sequence ID" value="CAI2365720.1"/>
    <property type="molecule type" value="Genomic_DNA"/>
</dbReference>
<evidence type="ECO:0000256" key="8">
    <source>
        <dbReference type="SAM" id="Phobius"/>
    </source>
</evidence>
<evidence type="ECO:0000313" key="9">
    <source>
        <dbReference type="EMBL" id="CAI2365720.1"/>
    </source>
</evidence>
<keyword evidence="8" id="KW-1133">Transmembrane helix</keyword>
<protein>
    <recommendedName>
        <fullName evidence="11">Cytochrome P450</fullName>
    </recommendedName>
</protein>
<keyword evidence="2 7" id="KW-0349">Heme</keyword>
<keyword evidence="8" id="KW-0812">Transmembrane</keyword>
<dbReference type="SUPFAM" id="SSF48264">
    <property type="entry name" value="Cytochrome P450"/>
    <property type="match status" value="1"/>
</dbReference>
<accession>A0AAD1UED5</accession>
<organism evidence="9 10">
    <name type="scientific">Euplotes crassus</name>
    <dbReference type="NCBI Taxonomy" id="5936"/>
    <lineage>
        <taxon>Eukaryota</taxon>
        <taxon>Sar</taxon>
        <taxon>Alveolata</taxon>
        <taxon>Ciliophora</taxon>
        <taxon>Intramacronucleata</taxon>
        <taxon>Spirotrichea</taxon>
        <taxon>Hypotrichia</taxon>
        <taxon>Euplotida</taxon>
        <taxon>Euplotidae</taxon>
        <taxon>Moneuplotes</taxon>
    </lineage>
</organism>
<dbReference type="GO" id="GO:0016705">
    <property type="term" value="F:oxidoreductase activity, acting on paired donors, with incorporation or reduction of molecular oxygen"/>
    <property type="evidence" value="ECO:0007669"/>
    <property type="project" value="InterPro"/>
</dbReference>
<keyword evidence="8" id="KW-0472">Membrane</keyword>
<keyword evidence="5 7" id="KW-0408">Iron</keyword>
<dbReference type="Gene3D" id="1.10.630.10">
    <property type="entry name" value="Cytochrome P450"/>
    <property type="match status" value="1"/>
</dbReference>
<evidence type="ECO:0008006" key="11">
    <source>
        <dbReference type="Google" id="ProtNLM"/>
    </source>
</evidence>
<comment type="cofactor">
    <cofactor evidence="7">
        <name>heme</name>
        <dbReference type="ChEBI" id="CHEBI:30413"/>
    </cofactor>
</comment>
<evidence type="ECO:0000256" key="3">
    <source>
        <dbReference type="ARBA" id="ARBA00022723"/>
    </source>
</evidence>
<dbReference type="PANTHER" id="PTHR24291">
    <property type="entry name" value="CYTOCHROME P450 FAMILY 4"/>
    <property type="match status" value="1"/>
</dbReference>
<name>A0AAD1UED5_EUPCR</name>